<evidence type="ECO:0000313" key="8">
    <source>
        <dbReference type="Proteomes" id="UP000549009"/>
    </source>
</evidence>
<protein>
    <submittedName>
        <fullName evidence="7">Cytochrome P450</fullName>
    </submittedName>
</protein>
<evidence type="ECO:0000313" key="7">
    <source>
        <dbReference type="EMBL" id="MBB5109808.1"/>
    </source>
</evidence>
<organism evidence="7 8">
    <name type="scientific">Streptomyces spectabilis</name>
    <dbReference type="NCBI Taxonomy" id="68270"/>
    <lineage>
        <taxon>Bacteria</taxon>
        <taxon>Bacillati</taxon>
        <taxon>Actinomycetota</taxon>
        <taxon>Actinomycetes</taxon>
        <taxon>Kitasatosporales</taxon>
        <taxon>Streptomycetaceae</taxon>
        <taxon>Streptomyces</taxon>
    </lineage>
</organism>
<dbReference type="RefSeq" id="WP_184926824.1">
    <property type="nucleotide sequence ID" value="NZ_BMSQ01000060.1"/>
</dbReference>
<dbReference type="Pfam" id="PF00067">
    <property type="entry name" value="p450"/>
    <property type="match status" value="1"/>
</dbReference>
<evidence type="ECO:0000256" key="6">
    <source>
        <dbReference type="ARBA" id="ARBA00023033"/>
    </source>
</evidence>
<dbReference type="GO" id="GO:0005506">
    <property type="term" value="F:iron ion binding"/>
    <property type="evidence" value="ECO:0007669"/>
    <property type="project" value="InterPro"/>
</dbReference>
<dbReference type="PANTHER" id="PTHR46696:SF1">
    <property type="entry name" value="CYTOCHROME P450 YJIB-RELATED"/>
    <property type="match status" value="1"/>
</dbReference>
<evidence type="ECO:0000256" key="2">
    <source>
        <dbReference type="ARBA" id="ARBA00022617"/>
    </source>
</evidence>
<keyword evidence="4" id="KW-0560">Oxidoreductase</keyword>
<dbReference type="GO" id="GO:0004497">
    <property type="term" value="F:monooxygenase activity"/>
    <property type="evidence" value="ECO:0007669"/>
    <property type="project" value="UniProtKB-KW"/>
</dbReference>
<accession>A0A7W8B760</accession>
<name>A0A7W8B760_STRST</name>
<dbReference type="Proteomes" id="UP000549009">
    <property type="component" value="Unassembled WGS sequence"/>
</dbReference>
<evidence type="ECO:0000256" key="4">
    <source>
        <dbReference type="ARBA" id="ARBA00023002"/>
    </source>
</evidence>
<sequence length="414" mass="45811">MKHRDVAEASVGDLVRALATQEVRRDPYPTYRRLREHPPVYDERHRAYLATRYSDCLEALTGKDFGRPDKLWLDRRIPNWREFRGLVAISRLMQFGDPQAHARLRGTVTRFFTARRIKSLLAYESQSVDTLLDTLSDALHDQGVVDIQEALSFQLPSISIAGLLGIPAADVRHFRRYTLAIGRALEPALSAQQLAELDSAYQTITTYFDGVVANRRQQPREDMATYLVRCCDNDGIIAPDELTPMFLSVYGAGTVNTSNFIGNGIAALLDTPAEATMLRADPGLADAAVTEILRYDAPMQVTRRIALTDTELGGCRIPAGAEIAVLLGAANHDTKVFKEPDVFRIQRDGSKPLSFGAGTFFCIGAALGKLEGALVFRKLISRFPSLQLADGAIHNRRSVLRGYINLPVTLAPRT</sequence>
<dbReference type="FunFam" id="1.10.630.10:FF:000018">
    <property type="entry name" value="Cytochrome P450 monooxygenase"/>
    <property type="match status" value="1"/>
</dbReference>
<comment type="similarity">
    <text evidence="1">Belongs to the cytochrome P450 family.</text>
</comment>
<dbReference type="GO" id="GO:0020037">
    <property type="term" value="F:heme binding"/>
    <property type="evidence" value="ECO:0007669"/>
    <property type="project" value="InterPro"/>
</dbReference>
<dbReference type="SUPFAM" id="SSF48264">
    <property type="entry name" value="Cytochrome P450"/>
    <property type="match status" value="1"/>
</dbReference>
<comment type="caution">
    <text evidence="7">The sequence shown here is derived from an EMBL/GenBank/DDBJ whole genome shotgun (WGS) entry which is preliminary data.</text>
</comment>
<keyword evidence="6" id="KW-0503">Monooxygenase</keyword>
<evidence type="ECO:0000256" key="5">
    <source>
        <dbReference type="ARBA" id="ARBA00023004"/>
    </source>
</evidence>
<dbReference type="InterPro" id="IPR001128">
    <property type="entry name" value="Cyt_P450"/>
</dbReference>
<dbReference type="InterPro" id="IPR036396">
    <property type="entry name" value="Cyt_P450_sf"/>
</dbReference>
<dbReference type="GO" id="GO:0016705">
    <property type="term" value="F:oxidoreductase activity, acting on paired donors, with incorporation or reduction of molecular oxygen"/>
    <property type="evidence" value="ECO:0007669"/>
    <property type="project" value="InterPro"/>
</dbReference>
<keyword evidence="2" id="KW-0349">Heme</keyword>
<dbReference type="PANTHER" id="PTHR46696">
    <property type="entry name" value="P450, PUTATIVE (EUROFUNG)-RELATED"/>
    <property type="match status" value="1"/>
</dbReference>
<reference evidence="7 8" key="1">
    <citation type="submission" date="2020-08" db="EMBL/GenBank/DDBJ databases">
        <title>Genomic Encyclopedia of Type Strains, Phase III (KMG-III): the genomes of soil and plant-associated and newly described type strains.</title>
        <authorList>
            <person name="Whitman W."/>
        </authorList>
    </citation>
    <scope>NUCLEOTIDE SEQUENCE [LARGE SCALE GENOMIC DNA]</scope>
    <source>
        <strain evidence="7 8">CECT 3146</strain>
    </source>
</reference>
<keyword evidence="5" id="KW-0408">Iron</keyword>
<dbReference type="PRINTS" id="PR00359">
    <property type="entry name" value="BP450"/>
</dbReference>
<proteinExistence type="inferred from homology"/>
<dbReference type="Gene3D" id="1.10.630.10">
    <property type="entry name" value="Cytochrome P450"/>
    <property type="match status" value="1"/>
</dbReference>
<evidence type="ECO:0000256" key="1">
    <source>
        <dbReference type="ARBA" id="ARBA00010617"/>
    </source>
</evidence>
<dbReference type="AlphaFoldDB" id="A0A7W8B760"/>
<keyword evidence="8" id="KW-1185">Reference proteome</keyword>
<keyword evidence="3" id="KW-0479">Metal-binding</keyword>
<gene>
    <name evidence="7" type="ORF">FHS40_008938</name>
</gene>
<dbReference type="EMBL" id="JACHJD010000040">
    <property type="protein sequence ID" value="MBB5109808.1"/>
    <property type="molecule type" value="Genomic_DNA"/>
</dbReference>
<dbReference type="CDD" id="cd20625">
    <property type="entry name" value="CYP164-like"/>
    <property type="match status" value="1"/>
</dbReference>
<evidence type="ECO:0000256" key="3">
    <source>
        <dbReference type="ARBA" id="ARBA00022723"/>
    </source>
</evidence>
<dbReference type="InterPro" id="IPR002397">
    <property type="entry name" value="Cyt_P450_B"/>
</dbReference>